<dbReference type="NCBIfam" id="TIGR01484">
    <property type="entry name" value="HAD-SF-IIB"/>
    <property type="match status" value="1"/>
</dbReference>
<accession>A0ABR7P8I2</accession>
<sequence>MIKLIATDIDGTLVKDGTLMINPEYMTVIEQLTQKGILFVVCSGRQFSSEKKLFASIKDKLLYISDGGTVVRTPNEILKTYPMSDELWKNMYQMVKEKLPSCDCFAATPDYCFAEDGGSQMFHWLRDSYGFEMKEIDDLSKLESKDIIKFTIYHPTACEEMCTPLFIPSWKEKAQLAVAGKEWVDCNALGVSKWTAISFLMEKYQLNADEICCFGDNLNDIEMLKNAGTSYAVSNARPEVIEAAKSTCAPYWESGVLEVLKSFL</sequence>
<dbReference type="CDD" id="cd07518">
    <property type="entry name" value="HAD_YbiV-Like"/>
    <property type="match status" value="1"/>
</dbReference>
<dbReference type="SFLD" id="SFLDG01140">
    <property type="entry name" value="C2.B:_Phosphomannomutase_and_P"/>
    <property type="match status" value="1"/>
</dbReference>
<dbReference type="Pfam" id="PF08282">
    <property type="entry name" value="Hydrolase_3"/>
    <property type="match status" value="1"/>
</dbReference>
<comment type="caution">
    <text evidence="1">The sequence shown here is derived from an EMBL/GenBank/DDBJ whole genome shotgun (WGS) entry which is preliminary data.</text>
</comment>
<dbReference type="InterPro" id="IPR006379">
    <property type="entry name" value="HAD-SF_hydro_IIB"/>
</dbReference>
<dbReference type="PANTHER" id="PTHR10000">
    <property type="entry name" value="PHOSPHOSERINE PHOSPHATASE"/>
    <property type="match status" value="1"/>
</dbReference>
<keyword evidence="1" id="KW-0378">Hydrolase</keyword>
<dbReference type="RefSeq" id="WP_022303699.1">
    <property type="nucleotide sequence ID" value="NZ_DAWEHX010000131.1"/>
</dbReference>
<proteinExistence type="predicted"/>
<keyword evidence="2" id="KW-1185">Reference proteome</keyword>
<dbReference type="PANTHER" id="PTHR10000:SF53">
    <property type="entry name" value="5-AMINO-6-(5-PHOSPHO-D-RIBITYLAMINO)URACIL PHOSPHATASE YBJI-RELATED"/>
    <property type="match status" value="1"/>
</dbReference>
<dbReference type="Gene3D" id="3.30.1240.10">
    <property type="match status" value="1"/>
</dbReference>
<dbReference type="InterPro" id="IPR023214">
    <property type="entry name" value="HAD_sf"/>
</dbReference>
<dbReference type="NCBIfam" id="TIGR00099">
    <property type="entry name" value="Cof-subfamily"/>
    <property type="match status" value="1"/>
</dbReference>
<reference evidence="1 2" key="1">
    <citation type="submission" date="2020-08" db="EMBL/GenBank/DDBJ databases">
        <title>Genome public.</title>
        <authorList>
            <person name="Liu C."/>
            <person name="Sun Q."/>
        </authorList>
    </citation>
    <scope>NUCLEOTIDE SEQUENCE [LARGE SCALE GENOMIC DNA]</scope>
    <source>
        <strain evidence="1 2">3_YM_SP_D4_24.mj</strain>
    </source>
</reference>
<dbReference type="SUPFAM" id="SSF56784">
    <property type="entry name" value="HAD-like"/>
    <property type="match status" value="1"/>
</dbReference>
<dbReference type="SFLD" id="SFLDG01144">
    <property type="entry name" value="C2.B.4:_PGP_Like"/>
    <property type="match status" value="1"/>
</dbReference>
<dbReference type="InterPro" id="IPR036412">
    <property type="entry name" value="HAD-like_sf"/>
</dbReference>
<dbReference type="Gene3D" id="3.40.50.1000">
    <property type="entry name" value="HAD superfamily/HAD-like"/>
    <property type="match status" value="1"/>
</dbReference>
<protein>
    <submittedName>
        <fullName evidence="1">HAD family hydrolase</fullName>
    </submittedName>
</protein>
<dbReference type="Proteomes" id="UP000661649">
    <property type="component" value="Unassembled WGS sequence"/>
</dbReference>
<dbReference type="SFLD" id="SFLDS00003">
    <property type="entry name" value="Haloacid_Dehalogenase"/>
    <property type="match status" value="1"/>
</dbReference>
<dbReference type="GO" id="GO:0016787">
    <property type="term" value="F:hydrolase activity"/>
    <property type="evidence" value="ECO:0007669"/>
    <property type="project" value="UniProtKB-KW"/>
</dbReference>
<dbReference type="EMBL" id="JACRTP010000001">
    <property type="protein sequence ID" value="MBC8627715.1"/>
    <property type="molecule type" value="Genomic_DNA"/>
</dbReference>
<evidence type="ECO:0000313" key="2">
    <source>
        <dbReference type="Proteomes" id="UP000661649"/>
    </source>
</evidence>
<gene>
    <name evidence="1" type="ORF">H8712_03600</name>
</gene>
<name>A0ABR7P8I2_9FIRM</name>
<dbReference type="InterPro" id="IPR000150">
    <property type="entry name" value="Cof"/>
</dbReference>
<organism evidence="1 2">
    <name type="scientific">Blautia stercoris</name>
    <dbReference type="NCBI Taxonomy" id="871664"/>
    <lineage>
        <taxon>Bacteria</taxon>
        <taxon>Bacillati</taxon>
        <taxon>Bacillota</taxon>
        <taxon>Clostridia</taxon>
        <taxon>Lachnospirales</taxon>
        <taxon>Lachnospiraceae</taxon>
        <taxon>Blautia</taxon>
    </lineage>
</organism>
<evidence type="ECO:0000313" key="1">
    <source>
        <dbReference type="EMBL" id="MBC8627715.1"/>
    </source>
</evidence>